<dbReference type="GO" id="GO:0005524">
    <property type="term" value="F:ATP binding"/>
    <property type="evidence" value="ECO:0007669"/>
    <property type="project" value="UniProtKB-UniRule"/>
</dbReference>
<keyword evidence="3 12" id="KW-0378">Hydrolase</keyword>
<evidence type="ECO:0000313" key="15">
    <source>
        <dbReference type="EMBL" id="MDR6768141.1"/>
    </source>
</evidence>
<evidence type="ECO:0000256" key="5">
    <source>
        <dbReference type="ARBA" id="ARBA00022840"/>
    </source>
</evidence>
<dbReference type="GO" id="GO:0000725">
    <property type="term" value="P:recombinational repair"/>
    <property type="evidence" value="ECO:0007669"/>
    <property type="project" value="TreeGrafter"/>
</dbReference>
<dbReference type="RefSeq" id="WP_056162899.1">
    <property type="nucleotide sequence ID" value="NZ_JAVDTL010000005.1"/>
</dbReference>
<evidence type="ECO:0000256" key="2">
    <source>
        <dbReference type="ARBA" id="ARBA00022741"/>
    </source>
</evidence>
<dbReference type="EMBL" id="JAVDTL010000005">
    <property type="protein sequence ID" value="MDR6768141.1"/>
    <property type="molecule type" value="Genomic_DNA"/>
</dbReference>
<feature type="binding site" evidence="12">
    <location>
        <begin position="217"/>
        <end position="224"/>
    </location>
    <ligand>
        <name>ATP</name>
        <dbReference type="ChEBI" id="CHEBI:30616"/>
    </ligand>
</feature>
<evidence type="ECO:0000256" key="12">
    <source>
        <dbReference type="PROSITE-ProRule" id="PRU00560"/>
    </source>
</evidence>
<evidence type="ECO:0000313" key="18">
    <source>
        <dbReference type="Proteomes" id="UP001253458"/>
    </source>
</evidence>
<evidence type="ECO:0000256" key="8">
    <source>
        <dbReference type="ARBA" id="ARBA00034617"/>
    </source>
</evidence>
<dbReference type="Proteomes" id="UP001253458">
    <property type="component" value="Unassembled WGS sequence"/>
</dbReference>
<evidence type="ECO:0000256" key="11">
    <source>
        <dbReference type="ARBA" id="ARBA00048988"/>
    </source>
</evidence>
<keyword evidence="17" id="KW-1185">Reference proteome</keyword>
<dbReference type="Gene3D" id="1.10.10.2910">
    <property type="match status" value="1"/>
</dbReference>
<name>A0AAJ2BUF7_ACIDE</name>
<dbReference type="EC" id="5.6.2.4" evidence="9"/>
<dbReference type="PROSITE" id="PS51198">
    <property type="entry name" value="UVRD_HELICASE_ATP_BIND"/>
    <property type="match status" value="1"/>
</dbReference>
<evidence type="ECO:0000256" key="4">
    <source>
        <dbReference type="ARBA" id="ARBA00022806"/>
    </source>
</evidence>
<evidence type="ECO:0000256" key="6">
    <source>
        <dbReference type="ARBA" id="ARBA00023125"/>
    </source>
</evidence>
<dbReference type="Proteomes" id="UP001249076">
    <property type="component" value="Unassembled WGS sequence"/>
</dbReference>
<evidence type="ECO:0000259" key="14">
    <source>
        <dbReference type="PROSITE" id="PS51217"/>
    </source>
</evidence>
<reference evidence="15 17" key="1">
    <citation type="submission" date="2023-07" db="EMBL/GenBank/DDBJ databases">
        <title>Sorghum-associated microbial communities from plants grown in Nebraska, USA.</title>
        <authorList>
            <person name="Schachtman D."/>
        </authorList>
    </citation>
    <scope>NUCLEOTIDE SEQUENCE</scope>
    <source>
        <strain evidence="16 17">BE105</strain>
        <strain evidence="15">BE69</strain>
    </source>
</reference>
<sequence length="1107" mass="121929">MTPFHRAREAATLLRHQLFGNEASSGIPSKRVIEATEDAEDFDISDAAPDDEALGTADAVLVRKFRQIVVRNDVPSGERAFLIAHEFGHWKLHDEGHEGCHKVVDSTLKPEDGDTFGSQKVEAYGARERAELQANIFARELLLPRSVARDLFLTGKNATQLAQELDLSLELVRQQLLDGLLLPEPAAPGEEQSQPITPTEEQLAAATSSATTSLVVAGPGTGKTATLLMRVQHLLAKGAKPEELLLLTFSNRAARELVDRLQQLGVQNAHDIWVGTFHAFGLEFLRKNHDQFGLQARFGVADKMAQISVLEPHIYGLGLTAFNPLGDPLDWLKEVTSAIQRAKDELADSTEFADAVDRSALDTSDEALAKQYDVVKLYRCYESKMQANGNLVDMGDLVMLPAIALTKDFAKYTASVGRFKHILVDEYQDVNRASAQLVKALAAHAKTLWVVGDARQAIYRFRGASMRNIVRFGDDFPAHKTFRLNENRRSFEEVIRVFEHTGREGNPLQMVLPLDDVGSARGNSGIKPRHVKCPTDDVVHGELAANVRRIHGLGVAFRDQVILASTHETCSTAADRLNAVGVPALHLGDIFQRPEVKDLLALLQLFIDRSGSGLLRVARLPGLELPPADVEKLLSWCKANRPAPLSWVSAPPSGLSAKGIATLGQWATAFADLDSSDSPWEVACQLLLDRTGILRAHLGGSSILDITRRIALWQFIYYLRVPDGSRAYQTVGSFITRLRRRLRIGDDRELRIPPPEADSLDAVAVMTIHGSKGLEFEAVHLVDIDAKHFRMGTDSELVPQALLQSIAPIENFEEQSEASNKLYVALSRAREHLVLYETKAMYNAECVAAITGAAHLLERIQGKATLPKSPVVSIKGSVAAPPASYELAGFLSYRVCPRRYYYDFIKELSPAAGLHPAALVEGAVMRELFVPYGQGTGEPPAEVEKVLASLGPAFKDSVPHLRAYADQLRGNGRRWLGTNRAAMGKPFDIECVGVPLHVTPHRTTKSSNGSVVKLEFVRIKPSGKWSRQHKVLKWVLKYLAEAYPRHSFQGRIFDLSTGTEESVSPYGRLPDDFFLVPIAQGLAASKFEAKPNSWECPKCRHFLHCPA</sequence>
<protein>
    <recommendedName>
        <fullName evidence="9">DNA 3'-5' helicase</fullName>
        <ecNumber evidence="9">5.6.2.4</ecNumber>
    </recommendedName>
    <alternativeName>
        <fullName evidence="10">DNA 3'-5' helicase II</fullName>
    </alternativeName>
</protein>
<gene>
    <name evidence="15" type="ORF">J2W88_003443</name>
    <name evidence="16" type="ORF">J2W93_002667</name>
</gene>
<dbReference type="PROSITE" id="PS51217">
    <property type="entry name" value="UVRD_HELICASE_CTER"/>
    <property type="match status" value="1"/>
</dbReference>
<organism evidence="15 18">
    <name type="scientific">Acidovorax delafieldii</name>
    <name type="common">Pseudomonas delafieldii</name>
    <dbReference type="NCBI Taxonomy" id="47920"/>
    <lineage>
        <taxon>Bacteria</taxon>
        <taxon>Pseudomonadati</taxon>
        <taxon>Pseudomonadota</taxon>
        <taxon>Betaproteobacteria</taxon>
        <taxon>Burkholderiales</taxon>
        <taxon>Comamonadaceae</taxon>
        <taxon>Acidovorax</taxon>
    </lineage>
</organism>
<dbReference type="CDD" id="cd17932">
    <property type="entry name" value="DEXQc_UvrD"/>
    <property type="match status" value="1"/>
</dbReference>
<dbReference type="GO" id="GO:0003677">
    <property type="term" value="F:DNA binding"/>
    <property type="evidence" value="ECO:0007669"/>
    <property type="project" value="UniProtKB-KW"/>
</dbReference>
<keyword evidence="7" id="KW-0413">Isomerase</keyword>
<dbReference type="InterPro" id="IPR014016">
    <property type="entry name" value="UvrD-like_ATP-bd"/>
</dbReference>
<dbReference type="PANTHER" id="PTHR11070">
    <property type="entry name" value="UVRD / RECB / PCRA DNA HELICASE FAMILY MEMBER"/>
    <property type="match status" value="1"/>
</dbReference>
<dbReference type="InterPro" id="IPR000212">
    <property type="entry name" value="DNA_helicase_UvrD/REP"/>
</dbReference>
<dbReference type="GO" id="GO:0016787">
    <property type="term" value="F:hydrolase activity"/>
    <property type="evidence" value="ECO:0007669"/>
    <property type="project" value="UniProtKB-UniRule"/>
</dbReference>
<comment type="catalytic activity">
    <reaction evidence="8">
        <text>Couples ATP hydrolysis with the unwinding of duplex DNA by translocating in the 3'-5' direction.</text>
        <dbReference type="EC" id="5.6.2.4"/>
    </reaction>
</comment>
<comment type="similarity">
    <text evidence="1">Belongs to the helicase family. UvrD subfamily.</text>
</comment>
<proteinExistence type="inferred from homology"/>
<evidence type="ECO:0000313" key="16">
    <source>
        <dbReference type="EMBL" id="MDR6837829.1"/>
    </source>
</evidence>
<evidence type="ECO:0000313" key="17">
    <source>
        <dbReference type="Proteomes" id="UP001249076"/>
    </source>
</evidence>
<dbReference type="GO" id="GO:0043138">
    <property type="term" value="F:3'-5' DNA helicase activity"/>
    <property type="evidence" value="ECO:0007669"/>
    <property type="project" value="UniProtKB-EC"/>
</dbReference>
<evidence type="ECO:0000259" key="13">
    <source>
        <dbReference type="PROSITE" id="PS51198"/>
    </source>
</evidence>
<dbReference type="SUPFAM" id="SSF52540">
    <property type="entry name" value="P-loop containing nucleoside triphosphate hydrolases"/>
    <property type="match status" value="1"/>
</dbReference>
<dbReference type="InterPro" id="IPR013986">
    <property type="entry name" value="DExx_box_DNA_helicase_dom_sf"/>
</dbReference>
<comment type="caution">
    <text evidence="15">The sequence shown here is derived from an EMBL/GenBank/DDBJ whole genome shotgun (WGS) entry which is preliminary data.</text>
</comment>
<dbReference type="Gene3D" id="3.40.50.300">
    <property type="entry name" value="P-loop containing nucleotide triphosphate hydrolases"/>
    <property type="match status" value="2"/>
</dbReference>
<dbReference type="PANTHER" id="PTHR11070:SF2">
    <property type="entry name" value="ATP-DEPENDENT DNA HELICASE SRS2"/>
    <property type="match status" value="1"/>
</dbReference>
<keyword evidence="2 12" id="KW-0547">Nucleotide-binding</keyword>
<dbReference type="InterPro" id="IPR010359">
    <property type="entry name" value="IrrE_HExxH"/>
</dbReference>
<keyword evidence="4 12" id="KW-0347">Helicase</keyword>
<dbReference type="Gene3D" id="1.10.10.160">
    <property type="match status" value="1"/>
</dbReference>
<keyword evidence="5 12" id="KW-0067">ATP-binding</keyword>
<evidence type="ECO:0000256" key="10">
    <source>
        <dbReference type="ARBA" id="ARBA00034923"/>
    </source>
</evidence>
<feature type="domain" description="UvrD-like helicase ATP-binding" evidence="13">
    <location>
        <begin position="196"/>
        <end position="491"/>
    </location>
</feature>
<dbReference type="InterPro" id="IPR014017">
    <property type="entry name" value="DNA_helicase_UvrD-like_C"/>
</dbReference>
<dbReference type="EMBL" id="JAVDTS010000003">
    <property type="protein sequence ID" value="MDR6837829.1"/>
    <property type="molecule type" value="Genomic_DNA"/>
</dbReference>
<dbReference type="Pfam" id="PF13361">
    <property type="entry name" value="UvrD_C"/>
    <property type="match status" value="1"/>
</dbReference>
<comment type="catalytic activity">
    <reaction evidence="11">
        <text>ATP + H2O = ADP + phosphate + H(+)</text>
        <dbReference type="Rhea" id="RHEA:13065"/>
        <dbReference type="ChEBI" id="CHEBI:15377"/>
        <dbReference type="ChEBI" id="CHEBI:15378"/>
        <dbReference type="ChEBI" id="CHEBI:30616"/>
        <dbReference type="ChEBI" id="CHEBI:43474"/>
        <dbReference type="ChEBI" id="CHEBI:456216"/>
        <dbReference type="EC" id="5.6.2.4"/>
    </reaction>
</comment>
<dbReference type="Pfam" id="PF00580">
    <property type="entry name" value="UvrD-helicase"/>
    <property type="match status" value="1"/>
</dbReference>
<dbReference type="Pfam" id="PF06114">
    <property type="entry name" value="Peptidase_M78"/>
    <property type="match status" value="1"/>
</dbReference>
<dbReference type="Gene3D" id="1.10.486.10">
    <property type="entry name" value="PCRA, domain 4"/>
    <property type="match status" value="1"/>
</dbReference>
<feature type="domain" description="UvrD-like helicase C-terminal" evidence="14">
    <location>
        <begin position="467"/>
        <end position="773"/>
    </location>
</feature>
<dbReference type="AlphaFoldDB" id="A0AAJ2BUF7"/>
<evidence type="ECO:0000256" key="3">
    <source>
        <dbReference type="ARBA" id="ARBA00022801"/>
    </source>
</evidence>
<keyword evidence="6" id="KW-0238">DNA-binding</keyword>
<evidence type="ECO:0000256" key="1">
    <source>
        <dbReference type="ARBA" id="ARBA00009922"/>
    </source>
</evidence>
<dbReference type="InterPro" id="IPR027417">
    <property type="entry name" value="P-loop_NTPase"/>
</dbReference>
<accession>A0AAJ2BUF7</accession>
<evidence type="ECO:0000256" key="7">
    <source>
        <dbReference type="ARBA" id="ARBA00023235"/>
    </source>
</evidence>
<evidence type="ECO:0000256" key="9">
    <source>
        <dbReference type="ARBA" id="ARBA00034808"/>
    </source>
</evidence>